<dbReference type="Gene3D" id="3.30.2350.10">
    <property type="entry name" value="Pseudouridine synthase"/>
    <property type="match status" value="1"/>
</dbReference>
<keyword evidence="4" id="KW-0698">rRNA processing</keyword>
<dbReference type="PROSITE" id="PS01129">
    <property type="entry name" value="PSI_RLU"/>
    <property type="match status" value="1"/>
</dbReference>
<evidence type="ECO:0000256" key="6">
    <source>
        <dbReference type="ARBA" id="ARBA00023235"/>
    </source>
</evidence>
<feature type="active site" evidence="7">
    <location>
        <position position="142"/>
    </location>
</feature>
<gene>
    <name evidence="11" type="ORF">Tharo_1594</name>
</gene>
<feature type="domain" description="RNA-binding S4" evidence="10">
    <location>
        <begin position="23"/>
        <end position="84"/>
    </location>
</feature>
<dbReference type="EMBL" id="CP028339">
    <property type="protein sequence ID" value="AVR88511.1"/>
    <property type="molecule type" value="Genomic_DNA"/>
</dbReference>
<dbReference type="InterPro" id="IPR050188">
    <property type="entry name" value="RluA_PseudoU_synthase"/>
</dbReference>
<reference evidence="11 12" key="1">
    <citation type="submission" date="2018-03" db="EMBL/GenBank/DDBJ databases">
        <title>Complete genome sequence of Thauera aromatica, a model organism for studying aromatic compound degradation under denitrifying conditions.</title>
        <authorList>
            <person name="Lo H.-Y."/>
            <person name="Goris T."/>
            <person name="Boll M."/>
            <person name="Mueller J.A."/>
        </authorList>
    </citation>
    <scope>NUCLEOTIDE SEQUENCE [LARGE SCALE GENOMIC DNA]</scope>
    <source>
        <strain evidence="11 12">K172</strain>
    </source>
</reference>
<dbReference type="InterPro" id="IPR036986">
    <property type="entry name" value="S4_RNA-bd_sf"/>
</dbReference>
<dbReference type="OrthoDB" id="9785808at2"/>
<organism evidence="11 12">
    <name type="scientific">Thauera aromatica K172</name>
    <dbReference type="NCBI Taxonomy" id="44139"/>
    <lineage>
        <taxon>Bacteria</taxon>
        <taxon>Pseudomonadati</taxon>
        <taxon>Pseudomonadota</taxon>
        <taxon>Betaproteobacteria</taxon>
        <taxon>Rhodocyclales</taxon>
        <taxon>Zoogloeaceae</taxon>
        <taxon>Thauera</taxon>
    </lineage>
</organism>
<evidence type="ECO:0000259" key="10">
    <source>
        <dbReference type="SMART" id="SM00363"/>
    </source>
</evidence>
<proteinExistence type="inferred from homology"/>
<evidence type="ECO:0000256" key="5">
    <source>
        <dbReference type="ARBA" id="ARBA00022884"/>
    </source>
</evidence>
<comment type="function">
    <text evidence="2">Responsible for synthesis of pseudouridine from uracil at positions 955, 2504 and 2580 in 23S ribosomal RNA.</text>
</comment>
<evidence type="ECO:0000313" key="12">
    <source>
        <dbReference type="Proteomes" id="UP000241885"/>
    </source>
</evidence>
<dbReference type="InterPro" id="IPR006224">
    <property type="entry name" value="PsdUridine_synth_RluA-like_CS"/>
</dbReference>
<sequence>MTTIEGKAIAVRHARIDEEAAGQRIDNYLLRIAKGVPKSHVYRILRSGEVRVNGRRVQQTYRLAEGDEVRIPPIRVAEPTRSAPAPAGKPLPVVYEDDALLVIDKPSGKAVHGGSGVSYGVIEQLRAQRPEVRLLELAHRLDRETSGLLIVAKKRSALTALHDMLREGRVEKRYLTLVPGRWANPLQHVKAPLYKYLTAEGERRVRVSDEGKPAHSVMRLVKRWGGYSLLEVELKTGRTHQIRVHLAHLGFPLCGDDKYGDFALNKRLEGEGLKRMFLHAARLSFRHPLTGEALAFESPLPTDLQSFIERLDAAEKKHG</sequence>
<comment type="catalytic activity">
    <reaction evidence="9">
        <text>a uridine in RNA = a pseudouridine in RNA</text>
        <dbReference type="Rhea" id="RHEA:48348"/>
        <dbReference type="Rhea" id="RHEA-COMP:12068"/>
        <dbReference type="Rhea" id="RHEA-COMP:12069"/>
        <dbReference type="ChEBI" id="CHEBI:65314"/>
        <dbReference type="ChEBI" id="CHEBI:65315"/>
    </reaction>
</comment>
<keyword evidence="12" id="KW-1185">Reference proteome</keyword>
<keyword evidence="11" id="KW-0456">Lyase</keyword>
<dbReference type="Pfam" id="PF00849">
    <property type="entry name" value="PseudoU_synth_2"/>
    <property type="match status" value="1"/>
</dbReference>
<dbReference type="InterPro" id="IPR006145">
    <property type="entry name" value="PsdUridine_synth_RsuA/RluA"/>
</dbReference>
<dbReference type="GO" id="GO:0000455">
    <property type="term" value="P:enzyme-directed rRNA pseudouridine synthesis"/>
    <property type="evidence" value="ECO:0007669"/>
    <property type="project" value="UniProtKB-ARBA"/>
</dbReference>
<dbReference type="InterPro" id="IPR002942">
    <property type="entry name" value="S4_RNA-bd"/>
</dbReference>
<dbReference type="InterPro" id="IPR020103">
    <property type="entry name" value="PsdUridine_synth_cat_dom_sf"/>
</dbReference>
<dbReference type="Pfam" id="PF01479">
    <property type="entry name" value="S4"/>
    <property type="match status" value="1"/>
</dbReference>
<evidence type="ECO:0000256" key="9">
    <source>
        <dbReference type="RuleBase" id="RU362028"/>
    </source>
</evidence>
<dbReference type="InterPro" id="IPR006225">
    <property type="entry name" value="PsdUridine_synth_RluC/D"/>
</dbReference>
<dbReference type="GO" id="GO:0003723">
    <property type="term" value="F:RNA binding"/>
    <property type="evidence" value="ECO:0007669"/>
    <property type="project" value="UniProtKB-KW"/>
</dbReference>
<keyword evidence="5 8" id="KW-0694">RNA-binding</keyword>
<dbReference type="CDD" id="cd00165">
    <property type="entry name" value="S4"/>
    <property type="match status" value="1"/>
</dbReference>
<evidence type="ECO:0000256" key="4">
    <source>
        <dbReference type="ARBA" id="ARBA00022552"/>
    </source>
</evidence>
<keyword evidence="6 9" id="KW-0413">Isomerase</keyword>
<dbReference type="CDD" id="cd02869">
    <property type="entry name" value="PseudoU_synth_RluA_like"/>
    <property type="match status" value="1"/>
</dbReference>
<dbReference type="SUPFAM" id="SSF55174">
    <property type="entry name" value="Alpha-L RNA-binding motif"/>
    <property type="match status" value="1"/>
</dbReference>
<dbReference type="GO" id="GO:0160141">
    <property type="term" value="F:23S rRNA pseudouridine(955/2504/2580) synthase activity"/>
    <property type="evidence" value="ECO:0007669"/>
    <property type="project" value="UniProtKB-EC"/>
</dbReference>
<dbReference type="Proteomes" id="UP000241885">
    <property type="component" value="Chromosome"/>
</dbReference>
<dbReference type="NCBIfam" id="TIGR00005">
    <property type="entry name" value="rluA_subfam"/>
    <property type="match status" value="1"/>
</dbReference>
<evidence type="ECO:0000256" key="8">
    <source>
        <dbReference type="PROSITE-ProRule" id="PRU00182"/>
    </source>
</evidence>
<evidence type="ECO:0000256" key="1">
    <source>
        <dbReference type="ARBA" id="ARBA00000381"/>
    </source>
</evidence>
<protein>
    <recommendedName>
        <fullName evidence="9">Pseudouridine synthase</fullName>
        <ecNumber evidence="9">5.4.99.-</ecNumber>
    </recommendedName>
</protein>
<dbReference type="RefSeq" id="WP_107220746.1">
    <property type="nucleotide sequence ID" value="NZ_CP028339.1"/>
</dbReference>
<dbReference type="EC" id="5.4.99.-" evidence="9"/>
<evidence type="ECO:0000313" key="11">
    <source>
        <dbReference type="EMBL" id="AVR88511.1"/>
    </source>
</evidence>
<dbReference type="Gene3D" id="3.10.290.10">
    <property type="entry name" value="RNA-binding S4 domain"/>
    <property type="match status" value="1"/>
</dbReference>
<evidence type="ECO:0000256" key="2">
    <source>
        <dbReference type="ARBA" id="ARBA00002876"/>
    </source>
</evidence>
<dbReference type="PROSITE" id="PS50889">
    <property type="entry name" value="S4"/>
    <property type="match status" value="1"/>
</dbReference>
<accession>A0A2R4BMF6</accession>
<comment type="catalytic activity">
    <reaction evidence="1">
        <text>uridine(955/2504/2580) in 23S rRNA = pseudouridine(955/2504/2580) in 23S rRNA</text>
        <dbReference type="Rhea" id="RHEA:42528"/>
        <dbReference type="Rhea" id="RHEA-COMP:10099"/>
        <dbReference type="Rhea" id="RHEA-COMP:10100"/>
        <dbReference type="ChEBI" id="CHEBI:65314"/>
        <dbReference type="ChEBI" id="CHEBI:65315"/>
        <dbReference type="EC" id="5.4.99.24"/>
    </reaction>
</comment>
<comment type="similarity">
    <text evidence="3 9">Belongs to the pseudouridine synthase RluA family.</text>
</comment>
<dbReference type="KEGG" id="tak:Tharo_1594"/>
<dbReference type="AlphaFoldDB" id="A0A2R4BMF6"/>
<dbReference type="SUPFAM" id="SSF55120">
    <property type="entry name" value="Pseudouridine synthase"/>
    <property type="match status" value="1"/>
</dbReference>
<dbReference type="GO" id="GO:0016829">
    <property type="term" value="F:lyase activity"/>
    <property type="evidence" value="ECO:0007669"/>
    <property type="project" value="UniProtKB-KW"/>
</dbReference>
<evidence type="ECO:0000256" key="3">
    <source>
        <dbReference type="ARBA" id="ARBA00010876"/>
    </source>
</evidence>
<evidence type="ECO:0000256" key="7">
    <source>
        <dbReference type="PIRSR" id="PIRSR606225-1"/>
    </source>
</evidence>
<dbReference type="PANTHER" id="PTHR21600">
    <property type="entry name" value="MITOCHONDRIAL RNA PSEUDOURIDINE SYNTHASE"/>
    <property type="match status" value="1"/>
</dbReference>
<dbReference type="SMART" id="SM00363">
    <property type="entry name" value="S4"/>
    <property type="match status" value="1"/>
</dbReference>
<name>A0A2R4BMF6_THAAR</name>
<dbReference type="PANTHER" id="PTHR21600:SF92">
    <property type="entry name" value="RIBOSOMAL LARGE SUBUNIT PSEUDOURIDINE SYNTHASE C"/>
    <property type="match status" value="1"/>
</dbReference>